<evidence type="ECO:0000256" key="2">
    <source>
        <dbReference type="ARBA" id="ARBA00022737"/>
    </source>
</evidence>
<comment type="catalytic activity">
    <reaction evidence="4">
        <text>[protein]-peptidylproline (omega=180) = [protein]-peptidylproline (omega=0)</text>
        <dbReference type="Rhea" id="RHEA:16237"/>
        <dbReference type="Rhea" id="RHEA-COMP:10747"/>
        <dbReference type="Rhea" id="RHEA-COMP:10748"/>
        <dbReference type="ChEBI" id="CHEBI:83833"/>
        <dbReference type="ChEBI" id="CHEBI:83834"/>
        <dbReference type="EC" id="5.2.1.8"/>
    </reaction>
</comment>
<dbReference type="KEGG" id="cvn:111108931"/>
<evidence type="ECO:0000256" key="3">
    <source>
        <dbReference type="ARBA" id="ARBA00023180"/>
    </source>
</evidence>
<proteinExistence type="predicted"/>
<keyword evidence="3" id="KW-0325">Glycoprotein</keyword>
<keyword evidence="5" id="KW-0472">Membrane</keyword>
<keyword evidence="5" id="KW-0812">Transmembrane</keyword>
<dbReference type="Pfam" id="PF00254">
    <property type="entry name" value="FKBP_C"/>
    <property type="match status" value="1"/>
</dbReference>
<keyword evidence="1 6" id="KW-0732">Signal</keyword>
<keyword evidence="4" id="KW-0413">Isomerase</keyword>
<dbReference type="InterPro" id="IPR001179">
    <property type="entry name" value="PPIase_FKBP_dom"/>
</dbReference>
<dbReference type="AlphaFoldDB" id="A0A8B8BC12"/>
<name>A0A8B8BC12_CRAVI</name>
<dbReference type="OrthoDB" id="77911at2759"/>
<dbReference type="Proteomes" id="UP000694844">
    <property type="component" value="Chromosome 1"/>
</dbReference>
<dbReference type="InterPro" id="IPR046357">
    <property type="entry name" value="PPIase_dom_sf"/>
</dbReference>
<dbReference type="PANTHER" id="PTHR46222:SF3">
    <property type="entry name" value="PEPTIDYLPROLYL ISOMERASE"/>
    <property type="match status" value="1"/>
</dbReference>
<evidence type="ECO:0000256" key="6">
    <source>
        <dbReference type="SAM" id="SignalP"/>
    </source>
</evidence>
<dbReference type="RefSeq" id="XP_022300728.1">
    <property type="nucleotide sequence ID" value="XM_022445020.1"/>
</dbReference>
<feature type="chain" id="PRO_5034510892" description="peptidylprolyl isomerase" evidence="6">
    <location>
        <begin position="24"/>
        <end position="212"/>
    </location>
</feature>
<accession>A0A8B8BC12</accession>
<keyword evidence="5" id="KW-1133">Transmembrane helix</keyword>
<dbReference type="PROSITE" id="PS50059">
    <property type="entry name" value="FKBP_PPIASE"/>
    <property type="match status" value="1"/>
</dbReference>
<feature type="domain" description="PPIase FKBP-type" evidence="7">
    <location>
        <begin position="67"/>
        <end position="161"/>
    </location>
</feature>
<keyword evidence="8" id="KW-1185">Reference proteome</keyword>
<sequence length="212" mass="23414">MALIKCVDTVFLVLLICGNAANGQFERMFQQNIMDKPPDTGKILIQSELKTETLEMPEDCAKKAITGDSLVFDYEVLLNGKVVEDSHNTGEEGATEKQPLMVVTGKGAVIPGLEFGVLGMCVGEKRKVIIPPHLAFGEKGVPGVIPENAEVTFVVTLLEIIPKSWGEWYVDIVWSACYLAFIGGIFVLMAQGIQEKRKALRREAKKAQRYRE</sequence>
<reference evidence="8" key="1">
    <citation type="submission" date="2024-06" db="UniProtKB">
        <authorList>
            <consortium name="RefSeq"/>
        </authorList>
    </citation>
    <scope>NUCLEOTIDE SEQUENCE [LARGE SCALE GENOMIC DNA]</scope>
</reference>
<evidence type="ECO:0000256" key="4">
    <source>
        <dbReference type="PROSITE-ProRule" id="PRU00277"/>
    </source>
</evidence>
<gene>
    <name evidence="9" type="primary">LOC111108931</name>
</gene>
<keyword evidence="4" id="KW-0697">Rotamase</keyword>
<dbReference type="EC" id="5.2.1.8" evidence="4"/>
<dbReference type="SUPFAM" id="SSF54534">
    <property type="entry name" value="FKBP-like"/>
    <property type="match status" value="1"/>
</dbReference>
<evidence type="ECO:0000256" key="5">
    <source>
        <dbReference type="SAM" id="Phobius"/>
    </source>
</evidence>
<protein>
    <recommendedName>
        <fullName evidence="4">peptidylprolyl isomerase</fullName>
        <ecNumber evidence="4">5.2.1.8</ecNumber>
    </recommendedName>
</protein>
<evidence type="ECO:0000313" key="8">
    <source>
        <dbReference type="Proteomes" id="UP000694844"/>
    </source>
</evidence>
<dbReference type="GO" id="GO:0003755">
    <property type="term" value="F:peptidyl-prolyl cis-trans isomerase activity"/>
    <property type="evidence" value="ECO:0007669"/>
    <property type="project" value="UniProtKB-KW"/>
</dbReference>
<dbReference type="InterPro" id="IPR052273">
    <property type="entry name" value="PPIase_FKBP"/>
</dbReference>
<keyword evidence="2" id="KW-0677">Repeat</keyword>
<dbReference type="PANTHER" id="PTHR46222">
    <property type="entry name" value="PEPTIDYL-PROLYL CIS-TRANS ISOMERASE FKBP7/14"/>
    <property type="match status" value="1"/>
</dbReference>
<dbReference type="Gene3D" id="3.10.50.40">
    <property type="match status" value="1"/>
</dbReference>
<organism evidence="8 9">
    <name type="scientific">Crassostrea virginica</name>
    <name type="common">Eastern oyster</name>
    <dbReference type="NCBI Taxonomy" id="6565"/>
    <lineage>
        <taxon>Eukaryota</taxon>
        <taxon>Metazoa</taxon>
        <taxon>Spiralia</taxon>
        <taxon>Lophotrochozoa</taxon>
        <taxon>Mollusca</taxon>
        <taxon>Bivalvia</taxon>
        <taxon>Autobranchia</taxon>
        <taxon>Pteriomorphia</taxon>
        <taxon>Ostreida</taxon>
        <taxon>Ostreoidea</taxon>
        <taxon>Ostreidae</taxon>
        <taxon>Crassostrea</taxon>
    </lineage>
</organism>
<evidence type="ECO:0000256" key="1">
    <source>
        <dbReference type="ARBA" id="ARBA00022729"/>
    </source>
</evidence>
<feature type="signal peptide" evidence="6">
    <location>
        <begin position="1"/>
        <end position="23"/>
    </location>
</feature>
<reference evidence="9" key="2">
    <citation type="submission" date="2025-08" db="UniProtKB">
        <authorList>
            <consortium name="RefSeq"/>
        </authorList>
    </citation>
    <scope>IDENTIFICATION</scope>
    <source>
        <tissue evidence="9">Whole sample</tissue>
    </source>
</reference>
<dbReference type="GeneID" id="111108931"/>
<evidence type="ECO:0000313" key="9">
    <source>
        <dbReference type="RefSeq" id="XP_022300728.1"/>
    </source>
</evidence>
<feature type="transmembrane region" description="Helical" evidence="5">
    <location>
        <begin position="172"/>
        <end position="193"/>
    </location>
</feature>
<evidence type="ECO:0000259" key="7">
    <source>
        <dbReference type="PROSITE" id="PS50059"/>
    </source>
</evidence>